<sequence length="120" mass="13526">MKVVVADDSRVMRQIVIRTLRQAGYDWWDIEEAENGADALTKIRANEPDFVLSDWNMPEMTGIELLRSLRGEGNETPFAFVTSEGSDQMREMAEQAGALFLIAKPFTADTFRDTIDPLLA</sequence>
<dbReference type="InterPro" id="IPR001789">
    <property type="entry name" value="Sig_transdc_resp-reg_receiver"/>
</dbReference>
<organism evidence="3 5">
    <name type="scientific">Demequina capsici</name>
    <dbReference type="NCBI Taxonomy" id="3075620"/>
    <lineage>
        <taxon>Bacteria</taxon>
        <taxon>Bacillati</taxon>
        <taxon>Actinomycetota</taxon>
        <taxon>Actinomycetes</taxon>
        <taxon>Micrococcales</taxon>
        <taxon>Demequinaceae</taxon>
        <taxon>Demequina</taxon>
    </lineage>
</organism>
<dbReference type="AlphaFoldDB" id="A0AA96FCH7"/>
<feature type="domain" description="Response regulatory" evidence="2">
    <location>
        <begin position="2"/>
        <end position="119"/>
    </location>
</feature>
<dbReference type="Pfam" id="PF00072">
    <property type="entry name" value="Response_reg"/>
    <property type="match status" value="1"/>
</dbReference>
<accession>A0AA96FHS9</accession>
<dbReference type="PANTHER" id="PTHR43228:SF1">
    <property type="entry name" value="TWO-COMPONENT RESPONSE REGULATOR ARR22"/>
    <property type="match status" value="1"/>
</dbReference>
<evidence type="ECO:0000259" key="2">
    <source>
        <dbReference type="PROSITE" id="PS50110"/>
    </source>
</evidence>
<dbReference type="InterPro" id="IPR011006">
    <property type="entry name" value="CheY-like_superfamily"/>
</dbReference>
<dbReference type="Gene3D" id="3.40.50.2300">
    <property type="match status" value="1"/>
</dbReference>
<gene>
    <name evidence="3" type="ORF">RN606_00070</name>
    <name evidence="4" type="ORF">RN607_00070</name>
</gene>
<name>A0AA96FCH7_9MICO</name>
<accession>A0AA96FCH7</accession>
<dbReference type="EMBL" id="CP134880">
    <property type="protein sequence ID" value="WNM28880.1"/>
    <property type="molecule type" value="Genomic_DNA"/>
</dbReference>
<dbReference type="SUPFAM" id="SSF52172">
    <property type="entry name" value="CheY-like"/>
    <property type="match status" value="1"/>
</dbReference>
<protein>
    <submittedName>
        <fullName evidence="3">Response regulator</fullName>
    </submittedName>
</protein>
<dbReference type="InterPro" id="IPR052048">
    <property type="entry name" value="ST_Response_Regulator"/>
</dbReference>
<reference evidence="3 5" key="1">
    <citation type="submission" date="2023-09" db="EMBL/GenBank/DDBJ databases">
        <title>Demequina sp. a novel bacteria isolated from Capsicum annuum.</title>
        <authorList>
            <person name="Humaira Z."/>
            <person name="Lee J."/>
            <person name="Cho D."/>
        </authorList>
    </citation>
    <scope>NUCLEOTIDE SEQUENCE [LARGE SCALE GENOMIC DNA]</scope>
    <source>
        <strain evidence="3 5">OYTSA14</strain>
        <strain evidence="4">PMTSA13</strain>
    </source>
</reference>
<dbReference type="GO" id="GO:0000160">
    <property type="term" value="P:phosphorelay signal transduction system"/>
    <property type="evidence" value="ECO:0007669"/>
    <property type="project" value="InterPro"/>
</dbReference>
<dbReference type="Proteomes" id="UP001303408">
    <property type="component" value="Chromosome"/>
</dbReference>
<proteinExistence type="predicted"/>
<dbReference type="RefSeq" id="WP_313501780.1">
    <property type="nucleotide sequence ID" value="NZ_CP134879.1"/>
</dbReference>
<feature type="modified residue" description="4-aspartylphosphate" evidence="1">
    <location>
        <position position="54"/>
    </location>
</feature>
<evidence type="ECO:0000256" key="1">
    <source>
        <dbReference type="PROSITE-ProRule" id="PRU00169"/>
    </source>
</evidence>
<keyword evidence="1" id="KW-0597">Phosphoprotein</keyword>
<dbReference type="EMBL" id="CP134879">
    <property type="protein sequence ID" value="WNM26006.1"/>
    <property type="molecule type" value="Genomic_DNA"/>
</dbReference>
<dbReference type="KEGG" id="dcp:RN607_00070"/>
<keyword evidence="5" id="KW-1185">Reference proteome</keyword>
<dbReference type="SMART" id="SM00448">
    <property type="entry name" value="REC"/>
    <property type="match status" value="1"/>
</dbReference>
<evidence type="ECO:0000313" key="3">
    <source>
        <dbReference type="EMBL" id="WNM26006.1"/>
    </source>
</evidence>
<evidence type="ECO:0000313" key="5">
    <source>
        <dbReference type="Proteomes" id="UP001304125"/>
    </source>
</evidence>
<dbReference type="PANTHER" id="PTHR43228">
    <property type="entry name" value="TWO-COMPONENT RESPONSE REGULATOR"/>
    <property type="match status" value="1"/>
</dbReference>
<evidence type="ECO:0000313" key="4">
    <source>
        <dbReference type="EMBL" id="WNM28880.1"/>
    </source>
</evidence>
<dbReference type="Proteomes" id="UP001304125">
    <property type="component" value="Chromosome"/>
</dbReference>
<dbReference type="PROSITE" id="PS50110">
    <property type="entry name" value="RESPONSE_REGULATORY"/>
    <property type="match status" value="1"/>
</dbReference>